<dbReference type="PANTHER" id="PTHR30036">
    <property type="entry name" value="D-XYLOSE-BINDING PERIPLASMIC PROTEIN"/>
    <property type="match status" value="1"/>
</dbReference>
<dbReference type="EMBL" id="JACOOR010000002">
    <property type="protein sequence ID" value="MBC5658745.1"/>
    <property type="molecule type" value="Genomic_DNA"/>
</dbReference>
<dbReference type="Gene3D" id="3.40.50.2300">
    <property type="match status" value="2"/>
</dbReference>
<protein>
    <submittedName>
        <fullName evidence="5">Substrate-binding domain-containing protein</fullName>
    </submittedName>
</protein>
<dbReference type="Pfam" id="PF13407">
    <property type="entry name" value="Peripla_BP_4"/>
    <property type="match status" value="1"/>
</dbReference>
<dbReference type="SUPFAM" id="SSF53822">
    <property type="entry name" value="Periplasmic binding protein-like I"/>
    <property type="match status" value="1"/>
</dbReference>
<evidence type="ECO:0000256" key="3">
    <source>
        <dbReference type="SAM" id="SignalP"/>
    </source>
</evidence>
<evidence type="ECO:0000256" key="2">
    <source>
        <dbReference type="ARBA" id="ARBA00007639"/>
    </source>
</evidence>
<evidence type="ECO:0000259" key="4">
    <source>
        <dbReference type="Pfam" id="PF13407"/>
    </source>
</evidence>
<dbReference type="Proteomes" id="UP000649345">
    <property type="component" value="Unassembled WGS sequence"/>
</dbReference>
<feature type="domain" description="Periplasmic binding protein" evidence="4">
    <location>
        <begin position="48"/>
        <end position="307"/>
    </location>
</feature>
<feature type="signal peptide" evidence="3">
    <location>
        <begin position="1"/>
        <end position="21"/>
    </location>
</feature>
<comment type="caution">
    <text evidence="5">The sequence shown here is derived from an EMBL/GenBank/DDBJ whole genome shotgun (WGS) entry which is preliminary data.</text>
</comment>
<keyword evidence="6" id="KW-1185">Reference proteome</keyword>
<dbReference type="PANTHER" id="PTHR30036:SF7">
    <property type="entry name" value="ABC TRANSPORTER PERIPLASMIC-BINDING PROTEIN YPHF"/>
    <property type="match status" value="1"/>
</dbReference>
<accession>A0A923LAQ7</accession>
<keyword evidence="3" id="KW-0732">Signal</keyword>
<feature type="chain" id="PRO_5038798855" evidence="3">
    <location>
        <begin position="22"/>
        <end position="384"/>
    </location>
</feature>
<evidence type="ECO:0000313" key="5">
    <source>
        <dbReference type="EMBL" id="MBC5658745.1"/>
    </source>
</evidence>
<reference evidence="5" key="1">
    <citation type="submission" date="2020-08" db="EMBL/GenBank/DDBJ databases">
        <title>Genome public.</title>
        <authorList>
            <person name="Liu C."/>
            <person name="Sun Q."/>
        </authorList>
    </citation>
    <scope>NUCLEOTIDE SEQUENCE</scope>
    <source>
        <strain evidence="5">NSJ-68</strain>
    </source>
</reference>
<evidence type="ECO:0000313" key="6">
    <source>
        <dbReference type="Proteomes" id="UP000649345"/>
    </source>
</evidence>
<evidence type="ECO:0000256" key="1">
    <source>
        <dbReference type="ARBA" id="ARBA00004196"/>
    </source>
</evidence>
<comment type="subcellular location">
    <subcellularLocation>
        <location evidence="1">Cell envelope</location>
    </subcellularLocation>
</comment>
<comment type="similarity">
    <text evidence="2">Belongs to the bacterial solute-binding protein 2 family.</text>
</comment>
<dbReference type="RefSeq" id="WP_186873316.1">
    <property type="nucleotide sequence ID" value="NZ_JACOOR010000002.1"/>
</dbReference>
<dbReference type="GO" id="GO:0030246">
    <property type="term" value="F:carbohydrate binding"/>
    <property type="evidence" value="ECO:0007669"/>
    <property type="project" value="TreeGrafter"/>
</dbReference>
<dbReference type="AlphaFoldDB" id="A0A923LAQ7"/>
<dbReference type="PROSITE" id="PS51257">
    <property type="entry name" value="PROKAR_LIPOPROTEIN"/>
    <property type="match status" value="1"/>
</dbReference>
<dbReference type="InterPro" id="IPR050555">
    <property type="entry name" value="Bact_Solute-Bind_Prot2"/>
</dbReference>
<name>A0A923LAQ7_9FIRM</name>
<proteinExistence type="inferred from homology"/>
<organism evidence="5 6">
    <name type="scientific">Anaerosacchariphilus hominis</name>
    <dbReference type="NCBI Taxonomy" id="2763017"/>
    <lineage>
        <taxon>Bacteria</taxon>
        <taxon>Bacillati</taxon>
        <taxon>Bacillota</taxon>
        <taxon>Clostridia</taxon>
        <taxon>Lachnospirales</taxon>
        <taxon>Lachnospiraceae</taxon>
        <taxon>Anaerosacchariphilus</taxon>
    </lineage>
</organism>
<sequence length="384" mass="41573">MRTKRVIAMLLAATMLTGLLAGCGSKTETSQAETTEAAAETSEDKLKIGVIFYSKDDALGQSVVSVVDYAAEVLGNVEVEWNICGTEPTDQIAAAENLIAAGCDGIMSIPMSDTVSYKTAQACESAGIKVAYCFRNINDEAMREEVEAMECYVGQCQEDEAGTAKAMVEYMVEQGYGKFGIGYVNPAHALIQRNVGVDEGLAETGAEKLAEYTIPDALDPQQHVSAINNFASAYPNMDAVILTSTSQGGGEAVYNAVLSSGKDMKIAAFDTFDGMMDGFEKDVIKCIVGGMYPDALFTFMALYNAVDGNPLSDEPIHLSQGYLLIRNAEECEVYDTYVADPDYRIYNEEAIKSMAVRYNEELTLESFQALQADFSMDYVLSTIE</sequence>
<dbReference type="GO" id="GO:0030288">
    <property type="term" value="C:outer membrane-bounded periplasmic space"/>
    <property type="evidence" value="ECO:0007669"/>
    <property type="project" value="TreeGrafter"/>
</dbReference>
<dbReference type="InterPro" id="IPR025997">
    <property type="entry name" value="SBP_2_dom"/>
</dbReference>
<dbReference type="InterPro" id="IPR028082">
    <property type="entry name" value="Peripla_BP_I"/>
</dbReference>
<gene>
    <name evidence="5" type="ORF">H8S44_03020</name>
</gene>